<keyword evidence="5" id="KW-1185">Reference proteome</keyword>
<proteinExistence type="predicted"/>
<dbReference type="Pfam" id="PF04783">
    <property type="entry name" value="DUF630"/>
    <property type="match status" value="1"/>
</dbReference>
<feature type="compositionally biased region" description="Basic and acidic residues" evidence="1">
    <location>
        <begin position="188"/>
        <end position="207"/>
    </location>
</feature>
<dbReference type="InterPro" id="IPR006867">
    <property type="entry name" value="DUF632"/>
</dbReference>
<dbReference type="InterPro" id="IPR006868">
    <property type="entry name" value="DUF630"/>
</dbReference>
<feature type="domain" description="DUF630" evidence="3">
    <location>
        <begin position="1"/>
        <end position="58"/>
    </location>
</feature>
<dbReference type="PANTHER" id="PTHR21450">
    <property type="entry name" value="PROTEIN ALTERED PHOSPHATE STARVATION RESPONSE 1"/>
    <property type="match status" value="1"/>
</dbReference>
<feature type="region of interest" description="Disordered" evidence="1">
    <location>
        <begin position="185"/>
        <end position="207"/>
    </location>
</feature>
<reference evidence="4 5" key="1">
    <citation type="submission" date="2024-03" db="EMBL/GenBank/DDBJ databases">
        <authorList>
            <person name="Gkanogiannis A."/>
            <person name="Becerra Lopez-Lavalle L."/>
        </authorList>
    </citation>
    <scope>NUCLEOTIDE SEQUENCE [LARGE SCALE GENOMIC DNA]</scope>
</reference>
<gene>
    <name evidence="4" type="ORF">CITCOLO1_LOCUS4944</name>
</gene>
<evidence type="ECO:0000259" key="2">
    <source>
        <dbReference type="Pfam" id="PF04782"/>
    </source>
</evidence>
<evidence type="ECO:0000256" key="1">
    <source>
        <dbReference type="SAM" id="MobiDB-lite"/>
    </source>
</evidence>
<evidence type="ECO:0000259" key="3">
    <source>
        <dbReference type="Pfam" id="PF04783"/>
    </source>
</evidence>
<name>A0ABP0XYJ3_9ROSI</name>
<feature type="region of interest" description="Disordered" evidence="1">
    <location>
        <begin position="57"/>
        <end position="140"/>
    </location>
</feature>
<dbReference type="PANTHER" id="PTHR21450:SF19">
    <property type="entry name" value="F5M15.15"/>
    <property type="match status" value="1"/>
</dbReference>
<evidence type="ECO:0000313" key="4">
    <source>
        <dbReference type="EMBL" id="CAK9313231.1"/>
    </source>
</evidence>
<dbReference type="Proteomes" id="UP001642487">
    <property type="component" value="Chromosome 11"/>
</dbReference>
<protein>
    <recommendedName>
        <fullName evidence="6">Nitrate regulatory gene2 protein</fullName>
    </recommendedName>
</protein>
<feature type="compositionally biased region" description="Acidic residues" evidence="1">
    <location>
        <begin position="86"/>
        <end position="102"/>
    </location>
</feature>
<dbReference type="EMBL" id="OZ021745">
    <property type="protein sequence ID" value="CAK9313231.1"/>
    <property type="molecule type" value="Genomic_DNA"/>
</dbReference>
<evidence type="ECO:0000313" key="5">
    <source>
        <dbReference type="Proteomes" id="UP001642487"/>
    </source>
</evidence>
<evidence type="ECO:0008006" key="6">
    <source>
        <dbReference type="Google" id="ProtNLM"/>
    </source>
</evidence>
<dbReference type="Pfam" id="PF04782">
    <property type="entry name" value="DUF632"/>
    <property type="match status" value="1"/>
</dbReference>
<accession>A0ABP0XYJ3</accession>
<organism evidence="4 5">
    <name type="scientific">Citrullus colocynthis</name>
    <name type="common">colocynth</name>
    <dbReference type="NCBI Taxonomy" id="252529"/>
    <lineage>
        <taxon>Eukaryota</taxon>
        <taxon>Viridiplantae</taxon>
        <taxon>Streptophyta</taxon>
        <taxon>Embryophyta</taxon>
        <taxon>Tracheophyta</taxon>
        <taxon>Spermatophyta</taxon>
        <taxon>Magnoliopsida</taxon>
        <taxon>eudicotyledons</taxon>
        <taxon>Gunneridae</taxon>
        <taxon>Pentapetalae</taxon>
        <taxon>rosids</taxon>
        <taxon>fabids</taxon>
        <taxon>Cucurbitales</taxon>
        <taxon>Cucurbitaceae</taxon>
        <taxon>Benincaseae</taxon>
        <taxon>Citrullus</taxon>
    </lineage>
</organism>
<sequence length="589" mass="66087">MGCASSKLDNLPAVALCRDRCKFLDQALLFTHSLIDSHSAYADSLNKIASALRRLFDQDGESGGGDLKCPPPPPDAPKMERSDSDSNSDSDSDSDSDEEEEEHGCFNQEKPQSPPVGSFMFSNYDSARGQPPPPPPTGSSWDFFNFFETYERYEQPIFYWDRDGADQKLQTTKVVAKKKKKKPAVVVDSKKNEEAEKSNQSEKKIDDPKMGVLDLMREIKGSFEKASESSNSISKLLSYGQRMSFCKDTRTGSRGLLSTLKKLCVWEQKLYLEVKAEERLRMILEKKCRQLNNLVEKKADARKIDPLRHSIRNLTIKLKVSIQVVDRISITISKLRDEDFLAEMNELIHGLQSMWKAMLEYHKQQTQALTDCKPFESILNGALDDAHLEAAMDLKLELENWRSNFIELIATQKDCIKALNGWLLRCLLYEPEPEETPNGGCPPPFSPARIGAPPVFVIGHLWSDTAEKFSDKDVSEAIQGLVLKLDQALEQQSWDLQRLAMANRDLANKIKVKKTTATNQGFEEKTTAVAAGTVHKVGKFSGSEIQLGLKQIFVGLTRFCGDSITAYEELCSAITEEKQEQSQSQPGPP</sequence>
<feature type="domain" description="DUF632" evidence="2">
    <location>
        <begin position="248"/>
        <end position="485"/>
    </location>
</feature>